<evidence type="ECO:0000256" key="1">
    <source>
        <dbReference type="SAM" id="MobiDB-lite"/>
    </source>
</evidence>
<evidence type="ECO:0000256" key="2">
    <source>
        <dbReference type="SAM" id="SignalP"/>
    </source>
</evidence>
<feature type="chain" id="PRO_5015173814" evidence="2">
    <location>
        <begin position="18"/>
        <end position="245"/>
    </location>
</feature>
<keyword evidence="2" id="KW-0732">Signal</keyword>
<feature type="compositionally biased region" description="Low complexity" evidence="1">
    <location>
        <begin position="164"/>
        <end position="182"/>
    </location>
</feature>
<feature type="signal peptide" evidence="2">
    <location>
        <begin position="1"/>
        <end position="17"/>
    </location>
</feature>
<reference evidence="3 4" key="1">
    <citation type="submission" date="2017-05" db="EMBL/GenBank/DDBJ databases">
        <title>Draft genome sequence of Elsinoe australis.</title>
        <authorList>
            <person name="Cheng Q."/>
        </authorList>
    </citation>
    <scope>NUCLEOTIDE SEQUENCE [LARGE SCALE GENOMIC DNA]</scope>
    <source>
        <strain evidence="3 4">NL1</strain>
    </source>
</reference>
<dbReference type="OrthoDB" id="3928448at2759"/>
<feature type="compositionally biased region" description="Low complexity" evidence="1">
    <location>
        <begin position="197"/>
        <end position="220"/>
    </location>
</feature>
<name>A0A2P7Z295_9PEZI</name>
<sequence length="245" mass="24550">MVFKSLVVASVLSVTFAQQLKRQTDISQSGCNGIIGDYYGKVYCCPGVAYNDTDEYPSGSGYCCVGAVFPIPGGRFSDCFPNCNPTASGASPTSSEVNILPITETQSCRTTIMFTDSQYTSKANAYNAGITGPLTLNTESAITTTRLSRGPTDDTGNGTMSEISSTAASTTGGTTALSGTRTQGSSATTGFSGPAITGSTSTSNSNSAGSQSTGTSASSALGGRITSGPLAGAFMIAGGILAAAL</sequence>
<proteinExistence type="predicted"/>
<organism evidence="3 4">
    <name type="scientific">Elsinoe australis</name>
    <dbReference type="NCBI Taxonomy" id="40998"/>
    <lineage>
        <taxon>Eukaryota</taxon>
        <taxon>Fungi</taxon>
        <taxon>Dikarya</taxon>
        <taxon>Ascomycota</taxon>
        <taxon>Pezizomycotina</taxon>
        <taxon>Dothideomycetes</taxon>
        <taxon>Dothideomycetidae</taxon>
        <taxon>Myriangiales</taxon>
        <taxon>Elsinoaceae</taxon>
        <taxon>Elsinoe</taxon>
    </lineage>
</organism>
<protein>
    <submittedName>
        <fullName evidence="3">Uncharacterized protein</fullName>
    </submittedName>
</protein>
<evidence type="ECO:0000313" key="4">
    <source>
        <dbReference type="Proteomes" id="UP000243723"/>
    </source>
</evidence>
<feature type="compositionally biased region" description="Polar residues" evidence="1">
    <location>
        <begin position="154"/>
        <end position="163"/>
    </location>
</feature>
<gene>
    <name evidence="3" type="ORF">B9Z65_4256</name>
</gene>
<dbReference type="Proteomes" id="UP000243723">
    <property type="component" value="Unassembled WGS sequence"/>
</dbReference>
<dbReference type="AlphaFoldDB" id="A0A2P7Z295"/>
<evidence type="ECO:0000313" key="3">
    <source>
        <dbReference type="EMBL" id="PSK42342.1"/>
    </source>
</evidence>
<keyword evidence="4" id="KW-1185">Reference proteome</keyword>
<comment type="caution">
    <text evidence="3">The sequence shown here is derived from an EMBL/GenBank/DDBJ whole genome shotgun (WGS) entry which is preliminary data.</text>
</comment>
<feature type="region of interest" description="Disordered" evidence="1">
    <location>
        <begin position="145"/>
        <end position="220"/>
    </location>
</feature>
<dbReference type="EMBL" id="NHZQ01000335">
    <property type="protein sequence ID" value="PSK42342.1"/>
    <property type="molecule type" value="Genomic_DNA"/>
</dbReference>
<accession>A0A2P7Z295</accession>